<organism evidence="1 2">
    <name type="scientific">Colletotrichum chrysophilum</name>
    <dbReference type="NCBI Taxonomy" id="1836956"/>
    <lineage>
        <taxon>Eukaryota</taxon>
        <taxon>Fungi</taxon>
        <taxon>Dikarya</taxon>
        <taxon>Ascomycota</taxon>
        <taxon>Pezizomycotina</taxon>
        <taxon>Sordariomycetes</taxon>
        <taxon>Hypocreomycetidae</taxon>
        <taxon>Glomerellales</taxon>
        <taxon>Glomerellaceae</taxon>
        <taxon>Colletotrichum</taxon>
        <taxon>Colletotrichum gloeosporioides species complex</taxon>
    </lineage>
</organism>
<comment type="caution">
    <text evidence="1">The sequence shown here is derived from an EMBL/GenBank/DDBJ whole genome shotgun (WGS) entry which is preliminary data.</text>
</comment>
<dbReference type="EMBL" id="JAQOWY010001026">
    <property type="protein sequence ID" value="KAK1837755.1"/>
    <property type="molecule type" value="Genomic_DNA"/>
</dbReference>
<proteinExistence type="predicted"/>
<reference evidence="1" key="1">
    <citation type="submission" date="2023-01" db="EMBL/GenBank/DDBJ databases">
        <title>Colletotrichum chrysophilum M932 genome sequence.</title>
        <authorList>
            <person name="Baroncelli R."/>
        </authorList>
    </citation>
    <scope>NUCLEOTIDE SEQUENCE</scope>
    <source>
        <strain evidence="1">M932</strain>
    </source>
</reference>
<keyword evidence="2" id="KW-1185">Reference proteome</keyword>
<accession>A0AAD8ZY95</accession>
<sequence>MTRALDFRTGTGALDRDWDWDWNRAWDVGWARIDRRRQTRASGGAA</sequence>
<dbReference type="Proteomes" id="UP001243330">
    <property type="component" value="Unassembled WGS sequence"/>
</dbReference>
<evidence type="ECO:0000313" key="1">
    <source>
        <dbReference type="EMBL" id="KAK1837755.1"/>
    </source>
</evidence>
<name>A0AAD8ZY95_9PEZI</name>
<dbReference type="AlphaFoldDB" id="A0AAD8ZY95"/>
<gene>
    <name evidence="1" type="ORF">CCHR01_19621</name>
</gene>
<protein>
    <submittedName>
        <fullName evidence="1">Uncharacterized protein</fullName>
    </submittedName>
</protein>
<evidence type="ECO:0000313" key="2">
    <source>
        <dbReference type="Proteomes" id="UP001243330"/>
    </source>
</evidence>